<reference evidence="2 3" key="1">
    <citation type="journal article" date="2009" name="J. Bacteriol.">
        <title>Complete genome sequence of Robiginitalea biformata HTCC2501.</title>
        <authorList>
            <person name="Oh H.M."/>
            <person name="Giovannoni S.J."/>
            <person name="Lee K."/>
            <person name="Ferriera S."/>
            <person name="Johnson J."/>
            <person name="Cho J.C."/>
        </authorList>
    </citation>
    <scope>NUCLEOTIDE SEQUENCE [LARGE SCALE GENOMIC DNA]</scope>
    <source>
        <strain evidence="3">ATCC BAA-864 / HTCC2501 / KCTC 12146</strain>
    </source>
</reference>
<protein>
    <recommendedName>
        <fullName evidence="4">Phage portal protein</fullName>
    </recommendedName>
</protein>
<sequence>MELLPFQVKEIIESGTPDWLILARKKAKEITMHLTGEGAKDYLEKLDNYENEAQRQLKEKLLKSNKSLISFLLRPADQVFSANGGSIQYNASDSQITRIKTEVSDVSEGLNIKDFLRKRVFKKYVADPNGLIMVDIDRDGMLQTSFYGTEQVYWYARRGNQVEAIIFEPFKSEDQNDDRQFFRVIDDKSDNIYAKNGDSIELLEDEMLPNYFGFVPAQVVGDIYDLNKPIFVSFLDEVLEDAKDRLHDVNTHLVHKLAHGYAKYWSYPENCTTCGGTGELKRNCADGDEQTTETYACYTCNGSGTKTRKDASDMMLLPIPREGENKLDPPAGYVNPSIEIWKQYKEDIKEIGDYMYECLWGSYFSRDPQAEKTATETFVNSQIKNARRKDLSKNFGRLHKFILDCYGKIALSSPSYESSVSYGTKYNDESPEVLLKTIIDATDKQISSAIIGDLQMKYYQAEYANDPIELTKRLKMLKTDPFPDLTAQEVRELGITGEELLMKIYHSQWALTLDNAKIMLMDVSELTDDLRQYVQQKQLSNELQ</sequence>
<dbReference type="EMBL" id="CP001712">
    <property type="protein sequence ID" value="EAR14682.2"/>
    <property type="molecule type" value="Genomic_DNA"/>
</dbReference>
<evidence type="ECO:0000256" key="1">
    <source>
        <dbReference type="SAM" id="Coils"/>
    </source>
</evidence>
<feature type="coiled-coil region" evidence="1">
    <location>
        <begin position="39"/>
        <end position="66"/>
    </location>
</feature>
<dbReference type="Proteomes" id="UP000009049">
    <property type="component" value="Chromosome"/>
</dbReference>
<dbReference type="STRING" id="313596.RB2501_01361"/>
<evidence type="ECO:0008006" key="4">
    <source>
        <dbReference type="Google" id="ProtNLM"/>
    </source>
</evidence>
<evidence type="ECO:0000313" key="3">
    <source>
        <dbReference type="Proteomes" id="UP000009049"/>
    </source>
</evidence>
<proteinExistence type="predicted"/>
<keyword evidence="1" id="KW-0175">Coiled coil</keyword>
<dbReference type="AlphaFoldDB" id="A4CP65"/>
<evidence type="ECO:0000313" key="2">
    <source>
        <dbReference type="EMBL" id="EAR14682.2"/>
    </source>
</evidence>
<dbReference type="eggNOG" id="ENOG5033EEE">
    <property type="taxonomic scope" value="Bacteria"/>
</dbReference>
<keyword evidence="3" id="KW-1185">Reference proteome</keyword>
<accession>A4CP65</accession>
<dbReference type="HOGENOM" id="CLU_500449_0_0_10"/>
<organism evidence="2 3">
    <name type="scientific">Robiginitalea biformata (strain ATCC BAA-864 / DSM 15991 / KCTC 12146 / HTCC2501)</name>
    <dbReference type="NCBI Taxonomy" id="313596"/>
    <lineage>
        <taxon>Bacteria</taxon>
        <taxon>Pseudomonadati</taxon>
        <taxon>Bacteroidota</taxon>
        <taxon>Flavobacteriia</taxon>
        <taxon>Flavobacteriales</taxon>
        <taxon>Flavobacteriaceae</taxon>
        <taxon>Robiginitalea</taxon>
    </lineage>
</organism>
<name>A4CP65_ROBBH</name>
<dbReference type="KEGG" id="rbi:RB2501_01361"/>
<gene>
    <name evidence="2" type="ordered locus">RB2501_01361</name>
</gene>